<reference evidence="3" key="1">
    <citation type="submission" date="2014-12" db="EMBL/GenBank/DDBJ databases">
        <title>Genome Sequence of Valsa Canker Pathogens Uncovers a Specific Adaption of Colonization on Woody Bark.</title>
        <authorList>
            <person name="Yin Z."/>
            <person name="Liu H."/>
            <person name="Gao X."/>
            <person name="Li Z."/>
            <person name="Song N."/>
            <person name="Ke X."/>
            <person name="Dai Q."/>
            <person name="Wu Y."/>
            <person name="Sun Y."/>
            <person name="Xu J.-R."/>
            <person name="Kang Z.K."/>
            <person name="Wang L."/>
            <person name="Huang L."/>
        </authorList>
    </citation>
    <scope>NUCLEOTIDE SEQUENCE [LARGE SCALE GENOMIC DNA]</scope>
    <source>
        <strain evidence="3">SXYL134</strain>
    </source>
</reference>
<evidence type="ECO:0000313" key="3">
    <source>
        <dbReference type="Proteomes" id="UP000078576"/>
    </source>
</evidence>
<evidence type="ECO:0000313" key="2">
    <source>
        <dbReference type="EMBL" id="KUI55222.1"/>
    </source>
</evidence>
<keyword evidence="1" id="KW-0732">Signal</keyword>
<dbReference type="EMBL" id="KN714679">
    <property type="protein sequence ID" value="KUI55222.1"/>
    <property type="molecule type" value="Genomic_DNA"/>
</dbReference>
<organism evidence="2 3">
    <name type="scientific">Cytospora mali</name>
    <name type="common">Apple Valsa canker fungus</name>
    <name type="synonym">Valsa mali</name>
    <dbReference type="NCBI Taxonomy" id="578113"/>
    <lineage>
        <taxon>Eukaryota</taxon>
        <taxon>Fungi</taxon>
        <taxon>Dikarya</taxon>
        <taxon>Ascomycota</taxon>
        <taxon>Pezizomycotina</taxon>
        <taxon>Sordariomycetes</taxon>
        <taxon>Sordariomycetidae</taxon>
        <taxon>Diaporthales</taxon>
        <taxon>Cytosporaceae</taxon>
        <taxon>Cytospora</taxon>
    </lineage>
</organism>
<feature type="signal peptide" evidence="1">
    <location>
        <begin position="1"/>
        <end position="18"/>
    </location>
</feature>
<protein>
    <submittedName>
        <fullName evidence="2">Uncharacterized protein</fullName>
    </submittedName>
</protein>
<dbReference type="OrthoDB" id="5184017at2759"/>
<evidence type="ECO:0000256" key="1">
    <source>
        <dbReference type="SAM" id="SignalP"/>
    </source>
</evidence>
<dbReference type="AlphaFoldDB" id="A0A194UU43"/>
<name>A0A194UU43_CYTMA</name>
<feature type="chain" id="PRO_5008265843" evidence="1">
    <location>
        <begin position="19"/>
        <end position="88"/>
    </location>
</feature>
<accession>A0A194UU43</accession>
<sequence length="88" mass="9494">MQFIQLSVFLAFAMTAIATPVQLESRNYSCYKDVAATQVDCLEACGDTSATPCTDACNGILWKWLVTDLGLLSSTAATQGYLDCNKSK</sequence>
<keyword evidence="3" id="KW-1185">Reference proteome</keyword>
<dbReference type="Proteomes" id="UP000078576">
    <property type="component" value="Unassembled WGS sequence"/>
</dbReference>
<gene>
    <name evidence="2" type="ORF">VP1G_02722</name>
</gene>
<proteinExistence type="predicted"/>